<dbReference type="Proteomes" id="UP000240493">
    <property type="component" value="Unassembled WGS sequence"/>
</dbReference>
<dbReference type="EMBL" id="KZ679258">
    <property type="protein sequence ID" value="PTB44018.1"/>
    <property type="molecule type" value="Genomic_DNA"/>
</dbReference>
<gene>
    <name evidence="2" type="ORF">M441DRAFT_453553</name>
</gene>
<accession>A0A2T3ZGT4</accession>
<name>A0A2T3ZGT4_TRIA4</name>
<evidence type="ECO:0000256" key="1">
    <source>
        <dbReference type="SAM" id="SignalP"/>
    </source>
</evidence>
<organism evidence="2 3">
    <name type="scientific">Trichoderma asperellum (strain ATCC 204424 / CBS 433.97 / NBRC 101777)</name>
    <dbReference type="NCBI Taxonomy" id="1042311"/>
    <lineage>
        <taxon>Eukaryota</taxon>
        <taxon>Fungi</taxon>
        <taxon>Dikarya</taxon>
        <taxon>Ascomycota</taxon>
        <taxon>Pezizomycotina</taxon>
        <taxon>Sordariomycetes</taxon>
        <taxon>Hypocreomycetidae</taxon>
        <taxon>Hypocreales</taxon>
        <taxon>Hypocreaceae</taxon>
        <taxon>Trichoderma</taxon>
    </lineage>
</organism>
<feature type="chain" id="PRO_5015399991" evidence="1">
    <location>
        <begin position="28"/>
        <end position="183"/>
    </location>
</feature>
<evidence type="ECO:0000313" key="2">
    <source>
        <dbReference type="EMBL" id="PTB44018.1"/>
    </source>
</evidence>
<keyword evidence="3" id="KW-1185">Reference proteome</keyword>
<protein>
    <submittedName>
        <fullName evidence="2">Uncharacterized protein</fullName>
    </submittedName>
</protein>
<keyword evidence="1" id="KW-0732">Signal</keyword>
<proteinExistence type="predicted"/>
<evidence type="ECO:0000313" key="3">
    <source>
        <dbReference type="Proteomes" id="UP000240493"/>
    </source>
</evidence>
<sequence length="183" mass="19376">MGWSAFRQNHMLLALSAFIVGASQALAQRRLGKPSLISLRDESAAATVLCCYSTSKNFAGQTSKFERYCCTHDSIRYGVTHVEIAKSATVRGSEPTKLKQTVRNQRGKARSVAGSRRPADCHTGCPLGFAQPHSQPAARDLARGKIASDFNGSLQNVLVGGAAPTPTLLLCGSAIATLTVEGT</sequence>
<reference evidence="2 3" key="1">
    <citation type="submission" date="2016-07" db="EMBL/GenBank/DDBJ databases">
        <title>Multiple horizontal gene transfer events from other fungi enriched the ability of initially mycotrophic Trichoderma (Ascomycota) to feed on dead plant biomass.</title>
        <authorList>
            <consortium name="DOE Joint Genome Institute"/>
            <person name="Aerts A."/>
            <person name="Atanasova L."/>
            <person name="Chenthamara K."/>
            <person name="Zhang J."/>
            <person name="Grujic M."/>
            <person name="Henrissat B."/>
            <person name="Kuo A."/>
            <person name="Salamov A."/>
            <person name="Lipzen A."/>
            <person name="Labutti K."/>
            <person name="Barry K."/>
            <person name="Miao Y."/>
            <person name="Rahimi M.J."/>
            <person name="Shen Q."/>
            <person name="Grigoriev I.V."/>
            <person name="Kubicek C.P."/>
            <person name="Druzhinina I.S."/>
        </authorList>
    </citation>
    <scope>NUCLEOTIDE SEQUENCE [LARGE SCALE GENOMIC DNA]</scope>
    <source>
        <strain evidence="2 3">CBS 433.97</strain>
    </source>
</reference>
<feature type="signal peptide" evidence="1">
    <location>
        <begin position="1"/>
        <end position="27"/>
    </location>
</feature>
<dbReference type="AlphaFoldDB" id="A0A2T3ZGT4"/>